<feature type="chain" id="PRO_5022882901" evidence="1">
    <location>
        <begin position="26"/>
        <end position="291"/>
    </location>
</feature>
<evidence type="ECO:0000256" key="1">
    <source>
        <dbReference type="SAM" id="SignalP"/>
    </source>
</evidence>
<comment type="caution">
    <text evidence="2">The sequence shown here is derived from an EMBL/GenBank/DDBJ whole genome shotgun (WGS) entry which is preliminary data.</text>
</comment>
<keyword evidence="3" id="KW-1185">Reference proteome</keyword>
<gene>
    <name evidence="2" type="ORF">FHP25_21365</name>
</gene>
<accession>A0A5C8PIF9</accession>
<sequence>MAAHSRFSRHVLALTASVGAGLLLAATQAAGSPPAPLPFDPRDPALICKGMNGKVGRSEALRRPAAGLVDDGAVQLADATTGNIDAEDNLDLFEKLGLMEGHLMIGKALVDARMQRDALPHFGHPVRELYDYLKPMFKARHYPEFERELADLEQRVKRTPEDPATTAAYNDVLAKIDGLRRTIPASFSGSARFMTQGIALMMEAAGGDLGESLERGRITNTVEYHDAMGFARYADKVLAANAALLSANAGRIAAEMKTTLAAFPSLAPPSRPTRSVSDLMGAASRVRDMAK</sequence>
<name>A0A5C8PIF9_9HYPH</name>
<dbReference type="AlphaFoldDB" id="A0A5C8PIF9"/>
<dbReference type="RefSeq" id="WP_147849000.1">
    <property type="nucleotide sequence ID" value="NZ_VDUZ01000025.1"/>
</dbReference>
<evidence type="ECO:0000313" key="2">
    <source>
        <dbReference type="EMBL" id="TXL73480.1"/>
    </source>
</evidence>
<dbReference type="EMBL" id="VDUZ01000025">
    <property type="protein sequence ID" value="TXL73480.1"/>
    <property type="molecule type" value="Genomic_DNA"/>
</dbReference>
<dbReference type="OrthoDB" id="7359338at2"/>
<reference evidence="2 3" key="1">
    <citation type="submission" date="2019-06" db="EMBL/GenBank/DDBJ databases">
        <title>New taxonomy in bacterial strain CC-CFT640, isolated from vineyard.</title>
        <authorList>
            <person name="Lin S.-Y."/>
            <person name="Tsai C.-F."/>
            <person name="Young C.-C."/>
        </authorList>
    </citation>
    <scope>NUCLEOTIDE SEQUENCE [LARGE SCALE GENOMIC DNA]</scope>
    <source>
        <strain evidence="2 3">CC-CFT640</strain>
    </source>
</reference>
<feature type="signal peptide" evidence="1">
    <location>
        <begin position="1"/>
        <end position="25"/>
    </location>
</feature>
<evidence type="ECO:0000313" key="3">
    <source>
        <dbReference type="Proteomes" id="UP000321638"/>
    </source>
</evidence>
<keyword evidence="1" id="KW-0732">Signal</keyword>
<dbReference type="Proteomes" id="UP000321638">
    <property type="component" value="Unassembled WGS sequence"/>
</dbReference>
<protein>
    <submittedName>
        <fullName evidence="2">Uncharacterized protein</fullName>
    </submittedName>
</protein>
<organism evidence="2 3">
    <name type="scientific">Vineibacter terrae</name>
    <dbReference type="NCBI Taxonomy" id="2586908"/>
    <lineage>
        <taxon>Bacteria</taxon>
        <taxon>Pseudomonadati</taxon>
        <taxon>Pseudomonadota</taxon>
        <taxon>Alphaproteobacteria</taxon>
        <taxon>Hyphomicrobiales</taxon>
        <taxon>Vineibacter</taxon>
    </lineage>
</organism>
<proteinExistence type="predicted"/>